<gene>
    <name evidence="2" type="ORF">FHG71_14970</name>
</gene>
<evidence type="ECO:0000313" key="2">
    <source>
        <dbReference type="EMBL" id="TNC68016.1"/>
    </source>
</evidence>
<dbReference type="EMBL" id="VDFV01000026">
    <property type="protein sequence ID" value="TNC68016.1"/>
    <property type="molecule type" value="Genomic_DNA"/>
</dbReference>
<organism evidence="2 3">
    <name type="scientific">Rubellimicrobium roseum</name>
    <dbReference type="NCBI Taxonomy" id="687525"/>
    <lineage>
        <taxon>Bacteria</taxon>
        <taxon>Pseudomonadati</taxon>
        <taxon>Pseudomonadota</taxon>
        <taxon>Alphaproteobacteria</taxon>
        <taxon>Rhodobacterales</taxon>
        <taxon>Roseobacteraceae</taxon>
        <taxon>Rubellimicrobium</taxon>
    </lineage>
</organism>
<feature type="signal peptide" evidence="1">
    <location>
        <begin position="1"/>
        <end position="20"/>
    </location>
</feature>
<dbReference type="OrthoDB" id="8480939at2"/>
<feature type="chain" id="PRO_5022998677" evidence="1">
    <location>
        <begin position="21"/>
        <end position="79"/>
    </location>
</feature>
<protein>
    <submittedName>
        <fullName evidence="2">Uncharacterized protein</fullName>
    </submittedName>
</protein>
<dbReference type="RefSeq" id="WP_139082508.1">
    <property type="nucleotide sequence ID" value="NZ_VDFV01000026.1"/>
</dbReference>
<proteinExistence type="predicted"/>
<evidence type="ECO:0000313" key="3">
    <source>
        <dbReference type="Proteomes" id="UP000305709"/>
    </source>
</evidence>
<keyword evidence="1" id="KW-0732">Signal</keyword>
<keyword evidence="3" id="KW-1185">Reference proteome</keyword>
<dbReference type="AlphaFoldDB" id="A0A5C4N7B6"/>
<accession>A0A5C4N7B6</accession>
<reference evidence="2 3" key="1">
    <citation type="submission" date="2019-06" db="EMBL/GenBank/DDBJ databases">
        <authorList>
            <person name="Jiang L."/>
        </authorList>
    </citation>
    <scope>NUCLEOTIDE SEQUENCE [LARGE SCALE GENOMIC DNA]</scope>
    <source>
        <strain evidence="2 3">YIM 48858</strain>
    </source>
</reference>
<comment type="caution">
    <text evidence="2">The sequence shown here is derived from an EMBL/GenBank/DDBJ whole genome shotgun (WGS) entry which is preliminary data.</text>
</comment>
<evidence type="ECO:0000256" key="1">
    <source>
        <dbReference type="SAM" id="SignalP"/>
    </source>
</evidence>
<dbReference type="Proteomes" id="UP000305709">
    <property type="component" value="Unassembled WGS sequence"/>
</dbReference>
<sequence length="79" mass="8236">MRTMLLSLVAVTALAAPAWANQCPMLMGQVEERMSASTADEATKAQAATLLEEGRAAHDAGDHATSEAKLNEALALLAQ</sequence>
<name>A0A5C4N7B6_9RHOB</name>